<reference evidence="3" key="1">
    <citation type="submission" date="2020-12" db="EMBL/GenBank/DDBJ databases">
        <title>Clostridium thailandense sp. nov., a novel acetogenic bacterium isolated from peat land soil in Thailand.</title>
        <authorList>
            <person name="Chaikitkaew S."/>
            <person name="Birkeland N.K."/>
        </authorList>
    </citation>
    <scope>NUCLEOTIDE SEQUENCE</scope>
    <source>
        <strain evidence="3">DSM 17425</strain>
    </source>
</reference>
<evidence type="ECO:0000313" key="3">
    <source>
        <dbReference type="EMBL" id="MBI6871265.1"/>
    </source>
</evidence>
<protein>
    <submittedName>
        <fullName evidence="3">TrmB family transcriptional regulator</fullName>
    </submittedName>
</protein>
<dbReference type="SUPFAM" id="SSF46785">
    <property type="entry name" value="Winged helix' DNA-binding domain"/>
    <property type="match status" value="1"/>
</dbReference>
<comment type="caution">
    <text evidence="3">The sequence shown here is derived from an EMBL/GenBank/DDBJ whole genome shotgun (WGS) entry which is preliminary data.</text>
</comment>
<dbReference type="Gene3D" id="1.10.10.10">
    <property type="entry name" value="Winged helix-like DNA-binding domain superfamily/Winged helix DNA-binding domain"/>
    <property type="match status" value="1"/>
</dbReference>
<gene>
    <name evidence="3" type="ORF">I6U51_00915</name>
</gene>
<dbReference type="InterPro" id="IPR002831">
    <property type="entry name" value="Tscrpt_reg_TrmB_N"/>
</dbReference>
<dbReference type="InterPro" id="IPR036390">
    <property type="entry name" value="WH_DNA-bd_sf"/>
</dbReference>
<dbReference type="Pfam" id="PF11495">
    <property type="entry name" value="Regulator_TrmB"/>
    <property type="match status" value="1"/>
</dbReference>
<proteinExistence type="predicted"/>
<evidence type="ECO:0000259" key="1">
    <source>
        <dbReference type="Pfam" id="PF01978"/>
    </source>
</evidence>
<dbReference type="InterPro" id="IPR051797">
    <property type="entry name" value="TrmB-like"/>
</dbReference>
<name>A0A934HN94_9CLOT</name>
<organism evidence="3 4">
    <name type="scientific">Clostridium aciditolerans</name>
    <dbReference type="NCBI Taxonomy" id="339861"/>
    <lineage>
        <taxon>Bacteria</taxon>
        <taxon>Bacillati</taxon>
        <taxon>Bacillota</taxon>
        <taxon>Clostridia</taxon>
        <taxon>Eubacteriales</taxon>
        <taxon>Clostridiaceae</taxon>
        <taxon>Clostridium</taxon>
    </lineage>
</organism>
<dbReference type="Proteomes" id="UP000622687">
    <property type="component" value="Unassembled WGS sequence"/>
</dbReference>
<dbReference type="RefSeq" id="WP_211140731.1">
    <property type="nucleotide sequence ID" value="NZ_JAEEGB010000002.1"/>
</dbReference>
<accession>A0A934HN94</accession>
<dbReference type="AlphaFoldDB" id="A0A934HN94"/>
<keyword evidence="4" id="KW-1185">Reference proteome</keyword>
<feature type="domain" description="Transcription regulator TrmB N-terminal" evidence="1">
    <location>
        <begin position="9"/>
        <end position="76"/>
    </location>
</feature>
<feature type="domain" description="Transcription regulator TrmB C-terminal" evidence="2">
    <location>
        <begin position="109"/>
        <end position="214"/>
    </location>
</feature>
<dbReference type="Pfam" id="PF01978">
    <property type="entry name" value="TrmB"/>
    <property type="match status" value="1"/>
</dbReference>
<dbReference type="CDD" id="cd09124">
    <property type="entry name" value="PLDc_like_TrmB_middle"/>
    <property type="match status" value="1"/>
</dbReference>
<dbReference type="InterPro" id="IPR021586">
    <property type="entry name" value="Tscrpt_reg_TrmB_C"/>
</dbReference>
<evidence type="ECO:0000313" key="4">
    <source>
        <dbReference type="Proteomes" id="UP000622687"/>
    </source>
</evidence>
<evidence type="ECO:0000259" key="2">
    <source>
        <dbReference type="Pfam" id="PF11495"/>
    </source>
</evidence>
<dbReference type="PANTHER" id="PTHR34293:SF1">
    <property type="entry name" value="HTH-TYPE TRANSCRIPTIONAL REGULATOR TRMBL2"/>
    <property type="match status" value="1"/>
</dbReference>
<dbReference type="InterPro" id="IPR036388">
    <property type="entry name" value="WH-like_DNA-bd_sf"/>
</dbReference>
<sequence>MVDNEIILLNKIGLTDAEAKVYLALLRHGSTSGYEASKLSSVARSKIYNILESLVSKGFILFTEQENNNRYAAVPIDEIAQRVKHETSDVLENLTERLKEYPVKTDLDYIWHIRQNSNVFAKCREIIKKTKSELLMQIWEEDLPNVLKDIQKLEKQDVRMGIIYFSNNEDSEVPLKKYCRHGLVDEKRKEMGGRWITLVSDMKEVVFGQILSNSMAEVIWTESKPMIALAAECVRHDMYFYKSAGIFQEVMQRELGKDYEKIRDIF</sequence>
<dbReference type="EMBL" id="JAEEGB010000002">
    <property type="protein sequence ID" value="MBI6871265.1"/>
    <property type="molecule type" value="Genomic_DNA"/>
</dbReference>
<dbReference type="PANTHER" id="PTHR34293">
    <property type="entry name" value="HTH-TYPE TRANSCRIPTIONAL REGULATOR TRMBL2"/>
    <property type="match status" value="1"/>
</dbReference>